<feature type="transmembrane region" description="Helical" evidence="2">
    <location>
        <begin position="61"/>
        <end position="85"/>
    </location>
</feature>
<keyword evidence="5" id="KW-1185">Reference proteome</keyword>
<dbReference type="GeneID" id="54292048"/>
<feature type="compositionally biased region" description="Low complexity" evidence="1">
    <location>
        <begin position="439"/>
        <end position="448"/>
    </location>
</feature>
<feature type="region of interest" description="Disordered" evidence="1">
    <location>
        <begin position="387"/>
        <end position="425"/>
    </location>
</feature>
<feature type="region of interest" description="Disordered" evidence="1">
    <location>
        <begin position="437"/>
        <end position="465"/>
    </location>
</feature>
<reference evidence="4" key="1">
    <citation type="journal article" date="2020" name="Stud. Mycol.">
        <title>101 Dothideomycetes genomes: a test case for predicting lifestyles and emergence of pathogens.</title>
        <authorList>
            <person name="Haridas S."/>
            <person name="Albert R."/>
            <person name="Binder M."/>
            <person name="Bloem J."/>
            <person name="Labutti K."/>
            <person name="Salamov A."/>
            <person name="Andreopoulos B."/>
            <person name="Baker S."/>
            <person name="Barry K."/>
            <person name="Bills G."/>
            <person name="Bluhm B."/>
            <person name="Cannon C."/>
            <person name="Castanera R."/>
            <person name="Culley D."/>
            <person name="Daum C."/>
            <person name="Ezra D."/>
            <person name="Gonzalez J."/>
            <person name="Henrissat B."/>
            <person name="Kuo A."/>
            <person name="Liang C."/>
            <person name="Lipzen A."/>
            <person name="Lutzoni F."/>
            <person name="Magnuson J."/>
            <person name="Mondo S."/>
            <person name="Nolan M."/>
            <person name="Ohm R."/>
            <person name="Pangilinan J."/>
            <person name="Park H.-J."/>
            <person name="Ramirez L."/>
            <person name="Alfaro M."/>
            <person name="Sun H."/>
            <person name="Tritt A."/>
            <person name="Yoshinaga Y."/>
            <person name="Zwiers L.-H."/>
            <person name="Turgeon B."/>
            <person name="Goodwin S."/>
            <person name="Spatafora J."/>
            <person name="Crous P."/>
            <person name="Grigoriev I."/>
        </authorList>
    </citation>
    <scope>NUCLEOTIDE SEQUENCE</scope>
    <source>
        <strain evidence="4">CBS 175.79</strain>
    </source>
</reference>
<dbReference type="Proteomes" id="UP000799778">
    <property type="component" value="Unassembled WGS sequence"/>
</dbReference>
<dbReference type="OrthoDB" id="3918601at2759"/>
<feature type="transmembrane region" description="Helical" evidence="2">
    <location>
        <begin position="105"/>
        <end position="125"/>
    </location>
</feature>
<keyword evidence="2" id="KW-0472">Membrane</keyword>
<feature type="compositionally biased region" description="Polar residues" evidence="1">
    <location>
        <begin position="388"/>
        <end position="397"/>
    </location>
</feature>
<evidence type="ECO:0000256" key="2">
    <source>
        <dbReference type="SAM" id="Phobius"/>
    </source>
</evidence>
<gene>
    <name evidence="4" type="ORF">BU24DRAFT_80507</name>
</gene>
<dbReference type="RefSeq" id="XP_033378006.1">
    <property type="nucleotide sequence ID" value="XM_033534651.1"/>
</dbReference>
<dbReference type="AlphaFoldDB" id="A0A6A5XA74"/>
<dbReference type="InterPro" id="IPR049326">
    <property type="entry name" value="Rhodopsin_dom_fungi"/>
</dbReference>
<feature type="domain" description="Rhodopsin" evidence="3">
    <location>
        <begin position="52"/>
        <end position="276"/>
    </location>
</feature>
<dbReference type="PANTHER" id="PTHR38794:SF1">
    <property type="entry name" value="INTEGRAL MEMBRANE PROTEIN"/>
    <property type="match status" value="1"/>
</dbReference>
<dbReference type="EMBL" id="ML978078">
    <property type="protein sequence ID" value="KAF2009667.1"/>
    <property type="molecule type" value="Genomic_DNA"/>
</dbReference>
<evidence type="ECO:0000313" key="4">
    <source>
        <dbReference type="EMBL" id="KAF2009667.1"/>
    </source>
</evidence>
<proteinExistence type="predicted"/>
<sequence length="498" mass="55705">MLDGVVYTLERRRTSPMEDRGVIVNVVSWILLVAMVFVLFTRFAMKLACSPKGRRFGTDDILIGFAALFSVGQTAAVSMEAIHALGQHRRDLTPKQLSIYQKSEYAACILYIANMGCARLSMCFLIRKILPGCAARWAVVIFGTFSALWTIAGVLVSAFRCKPPNVWAKSGDQCIDIVKFVNYTGISNIVVEILLVSVPLFVWNLRTTAGRRVSVSACFLSRLSIVGAVAAQLTVYNKVARTDDKTYEYWRSTICVQVAQNLSIITACIPCLHPFILSILNGSTKTDSLRFDQCPRKWSVRKIFGKATMRPRNHKFDSTSSYSSTFPIQSEKDTEYCRPLATHGLDRSTSRLDDRTNDFTRIPYNVATPIRGSEPPENVFNRSIEIPRSTSRPPTVHSNKDPLTFPAVKPARSKSQKSLPPIPPRTLEQVGVLPIIDWDSSPEGSSEGDSGRNSSRGKRTSSYIFNRETVISVPEDNMAMFEKEYWRKYPPPPMSGEK</sequence>
<protein>
    <recommendedName>
        <fullName evidence="3">Rhodopsin domain-containing protein</fullName>
    </recommendedName>
</protein>
<keyword evidence="2" id="KW-1133">Transmembrane helix</keyword>
<dbReference type="Pfam" id="PF20684">
    <property type="entry name" value="Fung_rhodopsin"/>
    <property type="match status" value="1"/>
</dbReference>
<feature type="transmembrane region" description="Helical" evidence="2">
    <location>
        <begin position="180"/>
        <end position="203"/>
    </location>
</feature>
<evidence type="ECO:0000256" key="1">
    <source>
        <dbReference type="SAM" id="MobiDB-lite"/>
    </source>
</evidence>
<feature type="transmembrane region" description="Helical" evidence="2">
    <location>
        <begin position="137"/>
        <end position="160"/>
    </location>
</feature>
<name>A0A6A5XA74_9PLEO</name>
<feature type="transmembrane region" description="Helical" evidence="2">
    <location>
        <begin position="20"/>
        <end position="40"/>
    </location>
</feature>
<evidence type="ECO:0000313" key="5">
    <source>
        <dbReference type="Proteomes" id="UP000799778"/>
    </source>
</evidence>
<evidence type="ECO:0000259" key="3">
    <source>
        <dbReference type="Pfam" id="PF20684"/>
    </source>
</evidence>
<organism evidence="4 5">
    <name type="scientific">Aaosphaeria arxii CBS 175.79</name>
    <dbReference type="NCBI Taxonomy" id="1450172"/>
    <lineage>
        <taxon>Eukaryota</taxon>
        <taxon>Fungi</taxon>
        <taxon>Dikarya</taxon>
        <taxon>Ascomycota</taxon>
        <taxon>Pezizomycotina</taxon>
        <taxon>Dothideomycetes</taxon>
        <taxon>Pleosporomycetidae</taxon>
        <taxon>Pleosporales</taxon>
        <taxon>Pleosporales incertae sedis</taxon>
        <taxon>Aaosphaeria</taxon>
    </lineage>
</organism>
<keyword evidence="2" id="KW-0812">Transmembrane</keyword>
<accession>A0A6A5XA74</accession>
<dbReference type="PANTHER" id="PTHR38794">
    <property type="entry name" value="INTEGRAL MEMBRANE PROTEIN"/>
    <property type="match status" value="1"/>
</dbReference>